<evidence type="ECO:0000313" key="9">
    <source>
        <dbReference type="Proteomes" id="UP000254626"/>
    </source>
</evidence>
<dbReference type="FunFam" id="3.30.70.270:FF:000001">
    <property type="entry name" value="Diguanylate cyclase domain protein"/>
    <property type="match status" value="1"/>
</dbReference>
<feature type="transmembrane region" description="Helical" evidence="4">
    <location>
        <begin position="20"/>
        <end position="38"/>
    </location>
</feature>
<keyword evidence="7" id="KW-0808">Transferase</keyword>
<dbReference type="Gene3D" id="3.30.70.270">
    <property type="match status" value="1"/>
</dbReference>
<keyword evidence="7" id="KW-0548">Nucleotidyltransferase</keyword>
<dbReference type="InterPro" id="IPR043128">
    <property type="entry name" value="Rev_trsase/Diguanyl_cyclase"/>
</dbReference>
<comment type="cofactor">
    <cofactor evidence="1">
        <name>Mg(2+)</name>
        <dbReference type="ChEBI" id="CHEBI:18420"/>
    </cofactor>
</comment>
<accession>A0AAX2LXT6</accession>
<reference evidence="6" key="2">
    <citation type="submission" date="2018-01" db="EMBL/GenBank/DDBJ databases">
        <title>FDA dAtabase for Regulatory Grade micrObial Sequences (FDA-ARGOS): Supporting development and validation of Infectious Disease Dx tests.</title>
        <authorList>
            <person name="Hoffmann M."/>
            <person name="Allard M."/>
            <person name="Evans P."/>
            <person name="Brown E."/>
            <person name="Tallon L."/>
            <person name="Sadzewicz L."/>
            <person name="Sengamalay N."/>
            <person name="Ott S."/>
            <person name="Godinez A."/>
            <person name="Nagaraj S."/>
            <person name="Vyas G."/>
            <person name="Aluvathingal J."/>
            <person name="Nadendla S."/>
            <person name="Geyer C."/>
            <person name="Sichtig H."/>
        </authorList>
    </citation>
    <scope>NUCLEOTIDE SEQUENCE</scope>
    <source>
        <strain evidence="6">ATCC 33809</strain>
    </source>
</reference>
<dbReference type="CDD" id="cd01949">
    <property type="entry name" value="GGDEF"/>
    <property type="match status" value="1"/>
</dbReference>
<organism evidence="7 9">
    <name type="scientific">Vibrio fluvialis</name>
    <dbReference type="NCBI Taxonomy" id="676"/>
    <lineage>
        <taxon>Bacteria</taxon>
        <taxon>Pseudomonadati</taxon>
        <taxon>Pseudomonadota</taxon>
        <taxon>Gammaproteobacteria</taxon>
        <taxon>Vibrionales</taxon>
        <taxon>Vibrionaceae</taxon>
        <taxon>Vibrio</taxon>
    </lineage>
</organism>
<protein>
    <recommendedName>
        <fullName evidence="2">diguanylate cyclase</fullName>
        <ecNumber evidence="2">2.7.7.65</ecNumber>
    </recommendedName>
</protein>
<dbReference type="NCBIfam" id="TIGR00254">
    <property type="entry name" value="GGDEF"/>
    <property type="match status" value="1"/>
</dbReference>
<dbReference type="PANTHER" id="PTHR45138">
    <property type="entry name" value="REGULATORY COMPONENTS OF SENSORY TRANSDUCTION SYSTEM"/>
    <property type="match status" value="1"/>
</dbReference>
<evidence type="ECO:0000256" key="2">
    <source>
        <dbReference type="ARBA" id="ARBA00012528"/>
    </source>
</evidence>
<dbReference type="EMBL" id="UHIP01000002">
    <property type="protein sequence ID" value="SUQ27082.1"/>
    <property type="molecule type" value="Genomic_DNA"/>
</dbReference>
<dbReference type="EMBL" id="CP014034">
    <property type="protein sequence ID" value="AMF92252.2"/>
    <property type="molecule type" value="Genomic_DNA"/>
</dbReference>
<dbReference type="Pfam" id="PF00990">
    <property type="entry name" value="GGDEF"/>
    <property type="match status" value="1"/>
</dbReference>
<gene>
    <name evidence="7" type="primary">ycdT_5</name>
    <name evidence="6" type="ORF">AL536_01870</name>
    <name evidence="7" type="ORF">NCTC11327_03950</name>
</gene>
<proteinExistence type="predicted"/>
<dbReference type="InterPro" id="IPR050469">
    <property type="entry name" value="Diguanylate_Cyclase"/>
</dbReference>
<dbReference type="Proteomes" id="UP000057088">
    <property type="component" value="Chromosome 1"/>
</dbReference>
<sequence>MILNQTPISTSSSFHLEVRCLLFTLVIVFLINTPMRYVKSDKESDFAVQLKTLEETLILKRNLAASFLAIGDSQVAEQYFDSKSAFLDLSKQLLSAQSLIKSMEIVSKNPPSGYRYSKWINAYNNYYSSSLNRQQTQLLIAPQWGVFTEFKAIYRDQRHIGYLVLEIHLKEFSDIGRDNMLLVNDVGTVYSSSRVGIESMSNLGDTFPKVWQDLQRSSRFAGLLEYDDFSFIYRKLDLIDNSKTYLVKVVDNHELVPPYFYLILMFGSITAGVSLYLYRIRKDKLELSKITFTDELSGLHNRHYLKKVSRQLTPDGRYYLCILDIDHFKSVNDKYGHDIGDQVIKRVASVIKSRIRLTDYAFRFGGEEFVVVIKTDSTEQAVRIFDRIREDVARFVQAPKVTISGGVWPVIESVDDAIKQADRLLYMAKEGGRNTILSEAA</sequence>
<evidence type="ECO:0000256" key="3">
    <source>
        <dbReference type="ARBA" id="ARBA00034247"/>
    </source>
</evidence>
<dbReference type="InterPro" id="IPR000160">
    <property type="entry name" value="GGDEF_dom"/>
</dbReference>
<dbReference type="AlphaFoldDB" id="A0AAX2LXT6"/>
<name>A0AAX2LXT6_VIBFL</name>
<evidence type="ECO:0000256" key="1">
    <source>
        <dbReference type="ARBA" id="ARBA00001946"/>
    </source>
</evidence>
<keyword evidence="4" id="KW-0472">Membrane</keyword>
<keyword evidence="4" id="KW-0812">Transmembrane</keyword>
<dbReference type="InterPro" id="IPR029787">
    <property type="entry name" value="Nucleotide_cyclase"/>
</dbReference>
<feature type="domain" description="GGDEF" evidence="5">
    <location>
        <begin position="316"/>
        <end position="441"/>
    </location>
</feature>
<dbReference type="PANTHER" id="PTHR45138:SF9">
    <property type="entry name" value="DIGUANYLATE CYCLASE DGCM-RELATED"/>
    <property type="match status" value="1"/>
</dbReference>
<evidence type="ECO:0000313" key="6">
    <source>
        <dbReference type="EMBL" id="AMF92252.2"/>
    </source>
</evidence>
<evidence type="ECO:0000256" key="4">
    <source>
        <dbReference type="SAM" id="Phobius"/>
    </source>
</evidence>
<comment type="catalytic activity">
    <reaction evidence="3">
        <text>2 GTP = 3',3'-c-di-GMP + 2 diphosphate</text>
        <dbReference type="Rhea" id="RHEA:24898"/>
        <dbReference type="ChEBI" id="CHEBI:33019"/>
        <dbReference type="ChEBI" id="CHEBI:37565"/>
        <dbReference type="ChEBI" id="CHEBI:58805"/>
        <dbReference type="EC" id="2.7.7.65"/>
    </reaction>
</comment>
<dbReference type="PROSITE" id="PS50887">
    <property type="entry name" value="GGDEF"/>
    <property type="match status" value="1"/>
</dbReference>
<dbReference type="SMART" id="SM00267">
    <property type="entry name" value="GGDEF"/>
    <property type="match status" value="1"/>
</dbReference>
<reference evidence="7 9" key="3">
    <citation type="submission" date="2018-06" db="EMBL/GenBank/DDBJ databases">
        <authorList>
            <consortium name="Pathogen Informatics"/>
            <person name="Doyle S."/>
        </authorList>
    </citation>
    <scope>NUCLEOTIDE SEQUENCE [LARGE SCALE GENOMIC DNA]</scope>
    <source>
        <strain evidence="7 9">NCTC11327</strain>
    </source>
</reference>
<dbReference type="Proteomes" id="UP000254626">
    <property type="component" value="Unassembled WGS sequence"/>
</dbReference>
<keyword evidence="8" id="KW-1185">Reference proteome</keyword>
<keyword evidence="4" id="KW-1133">Transmembrane helix</keyword>
<evidence type="ECO:0000313" key="7">
    <source>
        <dbReference type="EMBL" id="SUQ27082.1"/>
    </source>
</evidence>
<dbReference type="EC" id="2.7.7.65" evidence="2"/>
<evidence type="ECO:0000259" key="5">
    <source>
        <dbReference type="PROSITE" id="PS50887"/>
    </source>
</evidence>
<evidence type="ECO:0000313" key="8">
    <source>
        <dbReference type="Proteomes" id="UP000057088"/>
    </source>
</evidence>
<reference evidence="8" key="1">
    <citation type="submission" date="2015-12" db="EMBL/GenBank/DDBJ databases">
        <title>FDA dAtabase for Regulatory Grade micrObial Sequences (FDA-ARGOS): Supporting development and validation of Infectious Disease Dx tests.</title>
        <authorList>
            <person name="Hoffmann M."/>
            <person name="Allard M."/>
            <person name="Evans P."/>
            <person name="Brown E."/>
            <person name="Tallon L.J."/>
            <person name="Sadzewicz L."/>
            <person name="Sengamalay N."/>
            <person name="Ott S."/>
            <person name="Godinez A."/>
            <person name="Nagaraj S."/>
            <person name="Vyas G."/>
            <person name="Aluvathingal J."/>
            <person name="Nadendla S."/>
            <person name="Geyer C."/>
            <person name="Sichtig H."/>
        </authorList>
    </citation>
    <scope>NUCLEOTIDE SEQUENCE [LARGE SCALE GENOMIC DNA]</scope>
    <source>
        <strain evidence="8">ATCC 33809</strain>
    </source>
</reference>
<dbReference type="SUPFAM" id="SSF55073">
    <property type="entry name" value="Nucleotide cyclase"/>
    <property type="match status" value="1"/>
</dbReference>
<feature type="transmembrane region" description="Helical" evidence="4">
    <location>
        <begin position="259"/>
        <end position="278"/>
    </location>
</feature>
<dbReference type="GO" id="GO:0052621">
    <property type="term" value="F:diguanylate cyclase activity"/>
    <property type="evidence" value="ECO:0007669"/>
    <property type="project" value="UniProtKB-EC"/>
</dbReference>